<protein>
    <recommendedName>
        <fullName evidence="5">Signal peptidase I</fullName>
        <ecNumber evidence="5">3.4.21.89</ecNumber>
    </recommendedName>
</protein>
<dbReference type="GO" id="GO:0006465">
    <property type="term" value="P:signal peptide processing"/>
    <property type="evidence" value="ECO:0007669"/>
    <property type="project" value="UniProtKB-UniRule"/>
</dbReference>
<reference evidence="8" key="2">
    <citation type="submission" date="2020-09" db="EMBL/GenBank/DDBJ databases">
        <title>Novel species in genus Aeromicrobium.</title>
        <authorList>
            <person name="Zhang G."/>
        </authorList>
    </citation>
    <scope>NUCLEOTIDE SEQUENCE</scope>
    <source>
        <strain evidence="8">SSW1-57</strain>
    </source>
</reference>
<name>A0A8I0FVB0_9ACTN</name>
<dbReference type="AlphaFoldDB" id="A0A8I0FVB0"/>
<dbReference type="PANTHER" id="PTHR10806:SF6">
    <property type="entry name" value="SIGNAL PEPTIDASE COMPLEX CATALYTIC SUBUNIT SEC11"/>
    <property type="match status" value="1"/>
</dbReference>
<evidence type="ECO:0000256" key="2">
    <source>
        <dbReference type="ARBA" id="ARBA00022692"/>
    </source>
</evidence>
<keyword evidence="11" id="KW-1185">Reference proteome</keyword>
<keyword evidence="3 7" id="KW-1133">Transmembrane helix</keyword>
<dbReference type="CDD" id="cd06462">
    <property type="entry name" value="Peptidase_S24_S26"/>
    <property type="match status" value="1"/>
</dbReference>
<accession>A0A8I0FVB0</accession>
<dbReference type="InterPro" id="IPR001733">
    <property type="entry name" value="Peptidase_S26B"/>
</dbReference>
<dbReference type="Proteomes" id="UP000659061">
    <property type="component" value="Unassembled WGS sequence"/>
</dbReference>
<dbReference type="PANTHER" id="PTHR10806">
    <property type="entry name" value="SIGNAL PEPTIDASE COMPLEX CATALYTIC SUBUNIT SEC11"/>
    <property type="match status" value="1"/>
</dbReference>
<dbReference type="EC" id="3.4.21.89" evidence="5"/>
<reference evidence="10 11" key="1">
    <citation type="submission" date="2020-07" db="EMBL/GenBank/DDBJ databases">
        <title>Sequencing the genomes of 1000 actinobacteria strains.</title>
        <authorList>
            <person name="Klenk H.-P."/>
        </authorList>
    </citation>
    <scope>NUCLEOTIDE SEQUENCE [LARGE SCALE GENOMIC DNA]</scope>
    <source>
        <strain evidence="10 11">DSM 19087</strain>
    </source>
</reference>
<evidence type="ECO:0000313" key="10">
    <source>
        <dbReference type="EMBL" id="NYI37759.1"/>
    </source>
</evidence>
<dbReference type="NCBIfam" id="TIGR02228">
    <property type="entry name" value="sigpep_I_arch"/>
    <property type="match status" value="1"/>
</dbReference>
<gene>
    <name evidence="10" type="ORF">BJ975_001134</name>
    <name evidence="8" type="ORF">IDH50_09050</name>
    <name evidence="9" type="ORF">IDH50_14710</name>
</gene>
<dbReference type="SUPFAM" id="SSF51306">
    <property type="entry name" value="LexA/Signal peptidase"/>
    <property type="match status" value="1"/>
</dbReference>
<dbReference type="InterPro" id="IPR036286">
    <property type="entry name" value="LexA/Signal_pep-like_sf"/>
</dbReference>
<keyword evidence="8" id="KW-0378">Hydrolase</keyword>
<evidence type="ECO:0000313" key="12">
    <source>
        <dbReference type="Proteomes" id="UP000659061"/>
    </source>
</evidence>
<dbReference type="GO" id="GO:0004252">
    <property type="term" value="F:serine-type endopeptidase activity"/>
    <property type="evidence" value="ECO:0007669"/>
    <property type="project" value="UniProtKB-UniRule"/>
</dbReference>
<evidence type="ECO:0000313" key="9">
    <source>
        <dbReference type="EMBL" id="MBD1271495.1"/>
    </source>
</evidence>
<comment type="subcellular location">
    <subcellularLocation>
        <location evidence="1">Membrane</location>
    </subcellularLocation>
</comment>
<evidence type="ECO:0000313" key="8">
    <source>
        <dbReference type="EMBL" id="MBD1270373.1"/>
    </source>
</evidence>
<dbReference type="GO" id="GO:0016020">
    <property type="term" value="C:membrane"/>
    <property type="evidence" value="ECO:0007669"/>
    <property type="project" value="UniProtKB-SubCell"/>
</dbReference>
<comment type="caution">
    <text evidence="8">The sequence shown here is derived from an EMBL/GenBank/DDBJ whole genome shotgun (WGS) entry which is preliminary data.</text>
</comment>
<evidence type="ECO:0000313" key="11">
    <source>
        <dbReference type="Proteomes" id="UP000587211"/>
    </source>
</evidence>
<dbReference type="Proteomes" id="UP000587211">
    <property type="component" value="Unassembled WGS sequence"/>
</dbReference>
<feature type="compositionally biased region" description="Acidic residues" evidence="6">
    <location>
        <begin position="164"/>
        <end position="173"/>
    </location>
</feature>
<proteinExistence type="predicted"/>
<dbReference type="EMBL" id="JACWMT010000003">
    <property type="protein sequence ID" value="MBD1271495.1"/>
    <property type="molecule type" value="Genomic_DNA"/>
</dbReference>
<organism evidence="8 12">
    <name type="scientific">Aeromicrobium tamlense</name>
    <dbReference type="NCBI Taxonomy" id="375541"/>
    <lineage>
        <taxon>Bacteria</taxon>
        <taxon>Bacillati</taxon>
        <taxon>Actinomycetota</taxon>
        <taxon>Actinomycetes</taxon>
        <taxon>Propionibacteriales</taxon>
        <taxon>Nocardioidaceae</taxon>
        <taxon>Aeromicrobium</taxon>
    </lineage>
</organism>
<dbReference type="EMBL" id="JACBZN010000001">
    <property type="protein sequence ID" value="NYI37759.1"/>
    <property type="molecule type" value="Genomic_DNA"/>
</dbReference>
<dbReference type="GO" id="GO:0009003">
    <property type="term" value="F:signal peptidase activity"/>
    <property type="evidence" value="ECO:0007669"/>
    <property type="project" value="UniProtKB-EC"/>
</dbReference>
<evidence type="ECO:0000256" key="3">
    <source>
        <dbReference type="ARBA" id="ARBA00022989"/>
    </source>
</evidence>
<dbReference type="EMBL" id="JACWMT010000002">
    <property type="protein sequence ID" value="MBD1270373.1"/>
    <property type="molecule type" value="Genomic_DNA"/>
</dbReference>
<evidence type="ECO:0000256" key="5">
    <source>
        <dbReference type="NCBIfam" id="TIGR02228"/>
    </source>
</evidence>
<keyword evidence="4 7" id="KW-0472">Membrane</keyword>
<evidence type="ECO:0000256" key="6">
    <source>
        <dbReference type="SAM" id="MobiDB-lite"/>
    </source>
</evidence>
<feature type="region of interest" description="Disordered" evidence="6">
    <location>
        <begin position="159"/>
        <end position="183"/>
    </location>
</feature>
<evidence type="ECO:0000256" key="7">
    <source>
        <dbReference type="SAM" id="Phobius"/>
    </source>
</evidence>
<keyword evidence="2 7" id="KW-0812">Transmembrane</keyword>
<evidence type="ECO:0000256" key="4">
    <source>
        <dbReference type="ARBA" id="ARBA00023136"/>
    </source>
</evidence>
<evidence type="ECO:0000256" key="1">
    <source>
        <dbReference type="ARBA" id="ARBA00004370"/>
    </source>
</evidence>
<feature type="transmembrane region" description="Helical" evidence="7">
    <location>
        <begin position="9"/>
        <end position="32"/>
    </location>
</feature>
<feature type="transmembrane region" description="Helical" evidence="7">
    <location>
        <begin position="136"/>
        <end position="153"/>
    </location>
</feature>
<sequence length="356" mass="36684">MNRTLRETILWIGAGLGTLCLAWTAAMLAFGLTPLVFTSGSMSPAIEAGDLAFATTVPADELAEGDVVSVIDDRGVRITHRVTGIDPQDDGGAVLQLQGDANASPDEQAYNVDEVERVSFSVPKAGYVINAVNSPFGMFVIGLLVATILVIAFRRDGGGGPDASAEDDSDDAAPDDRGLVPDHGVGHRVRRVVGVGAGAGALLVASGLGLQPTMAAFGDSPTIVSGALGAASVQAPATFTCTNVGGSGASVNLTFPHQDARYDYVVTIVNDQTGATVANRGGTITGAGTVGAAQTVNVARNFTPWGLFDAGAVQYTARVSSRLKSSTTWTSSDVTLKLYETRGLFEFSYRTYCGTA</sequence>
<dbReference type="RefSeq" id="WP_179424239.1">
    <property type="nucleotide sequence ID" value="NZ_BAAAMP010000003.1"/>
</dbReference>